<keyword evidence="8" id="KW-1185">Reference proteome</keyword>
<dbReference type="GO" id="GO:0003677">
    <property type="term" value="F:DNA binding"/>
    <property type="evidence" value="ECO:0007669"/>
    <property type="project" value="UniProtKB-UniRule"/>
</dbReference>
<dbReference type="InterPro" id="IPR001207">
    <property type="entry name" value="Transposase_mutator"/>
</dbReference>
<comment type="function">
    <text evidence="1 6">Required for the transposition of the insertion element.</text>
</comment>
<protein>
    <recommendedName>
        <fullName evidence="6">Mutator family transposase</fullName>
    </recommendedName>
</protein>
<dbReference type="AlphaFoldDB" id="A0A512NMR8"/>
<sequence>MPAGKLREVALMLKAIHAQEDLRAAQRKVAEVVSRLHSMRLGKAAELVETAVPETLAYYAFPEEHWRRIRTNNPLARIMREIRRRTRVVGAFPDGNSALNLAAARLRHIAGTRWSTKRYLNMKLLKQRNALTA</sequence>
<gene>
    <name evidence="7" type="ORF">RSO01_73940</name>
</gene>
<dbReference type="Pfam" id="PF00872">
    <property type="entry name" value="Transposase_mut"/>
    <property type="match status" value="1"/>
</dbReference>
<keyword evidence="5 6" id="KW-0233">DNA recombination</keyword>
<comment type="similarity">
    <text evidence="2 6">Belongs to the transposase mutator family.</text>
</comment>
<organism evidence="7 8">
    <name type="scientific">Reyranella soli</name>
    <dbReference type="NCBI Taxonomy" id="1230389"/>
    <lineage>
        <taxon>Bacteria</taxon>
        <taxon>Pseudomonadati</taxon>
        <taxon>Pseudomonadota</taxon>
        <taxon>Alphaproteobacteria</taxon>
        <taxon>Hyphomicrobiales</taxon>
        <taxon>Reyranellaceae</taxon>
        <taxon>Reyranella</taxon>
    </lineage>
</organism>
<keyword evidence="3 6" id="KW-0815">Transposition</keyword>
<evidence type="ECO:0000313" key="7">
    <source>
        <dbReference type="EMBL" id="GEP60228.1"/>
    </source>
</evidence>
<evidence type="ECO:0000256" key="1">
    <source>
        <dbReference type="ARBA" id="ARBA00002190"/>
    </source>
</evidence>
<dbReference type="EMBL" id="BKAJ01000155">
    <property type="protein sequence ID" value="GEP60228.1"/>
    <property type="molecule type" value="Genomic_DNA"/>
</dbReference>
<dbReference type="GO" id="GO:0006313">
    <property type="term" value="P:DNA transposition"/>
    <property type="evidence" value="ECO:0007669"/>
    <property type="project" value="UniProtKB-UniRule"/>
</dbReference>
<accession>A0A512NMR8</accession>
<keyword evidence="6" id="KW-0814">Transposable element</keyword>
<dbReference type="GO" id="GO:0004803">
    <property type="term" value="F:transposase activity"/>
    <property type="evidence" value="ECO:0007669"/>
    <property type="project" value="UniProtKB-UniRule"/>
</dbReference>
<comment type="caution">
    <text evidence="7">The sequence shown here is derived from an EMBL/GenBank/DDBJ whole genome shotgun (WGS) entry which is preliminary data.</text>
</comment>
<evidence type="ECO:0000256" key="3">
    <source>
        <dbReference type="ARBA" id="ARBA00022578"/>
    </source>
</evidence>
<reference evidence="7 8" key="1">
    <citation type="submission" date="2019-07" db="EMBL/GenBank/DDBJ databases">
        <title>Whole genome shotgun sequence of Reyranella soli NBRC 108950.</title>
        <authorList>
            <person name="Hosoyama A."/>
            <person name="Uohara A."/>
            <person name="Ohji S."/>
            <person name="Ichikawa N."/>
        </authorList>
    </citation>
    <scope>NUCLEOTIDE SEQUENCE [LARGE SCALE GENOMIC DNA]</scope>
    <source>
        <strain evidence="7 8">NBRC 108950</strain>
    </source>
</reference>
<evidence type="ECO:0000256" key="5">
    <source>
        <dbReference type="ARBA" id="ARBA00023172"/>
    </source>
</evidence>
<dbReference type="PANTHER" id="PTHR33217">
    <property type="entry name" value="TRANSPOSASE FOR INSERTION SEQUENCE ELEMENT IS1081"/>
    <property type="match status" value="1"/>
</dbReference>
<dbReference type="PANTHER" id="PTHR33217:SF7">
    <property type="entry name" value="TRANSPOSASE FOR INSERTION SEQUENCE ELEMENT IS1081"/>
    <property type="match status" value="1"/>
</dbReference>
<evidence type="ECO:0000313" key="8">
    <source>
        <dbReference type="Proteomes" id="UP000321058"/>
    </source>
</evidence>
<evidence type="ECO:0000256" key="6">
    <source>
        <dbReference type="RuleBase" id="RU365089"/>
    </source>
</evidence>
<proteinExistence type="inferred from homology"/>
<name>A0A512NMR8_9HYPH</name>
<keyword evidence="4 6" id="KW-0238">DNA-binding</keyword>
<evidence type="ECO:0000256" key="4">
    <source>
        <dbReference type="ARBA" id="ARBA00023125"/>
    </source>
</evidence>
<dbReference type="Proteomes" id="UP000321058">
    <property type="component" value="Unassembled WGS sequence"/>
</dbReference>
<evidence type="ECO:0000256" key="2">
    <source>
        <dbReference type="ARBA" id="ARBA00010961"/>
    </source>
</evidence>